<accession>A0A0W8G0T3</accession>
<evidence type="ECO:0000313" key="1">
    <source>
        <dbReference type="EMBL" id="KUG26763.1"/>
    </source>
</evidence>
<reference evidence="1" key="1">
    <citation type="journal article" date="2015" name="Proc. Natl. Acad. Sci. U.S.A.">
        <title>Networks of energetic and metabolic interactions define dynamics in microbial communities.</title>
        <authorList>
            <person name="Embree M."/>
            <person name="Liu J.K."/>
            <person name="Al-Bassam M.M."/>
            <person name="Zengler K."/>
        </authorList>
    </citation>
    <scope>NUCLEOTIDE SEQUENCE</scope>
</reference>
<organism evidence="1">
    <name type="scientific">hydrocarbon metagenome</name>
    <dbReference type="NCBI Taxonomy" id="938273"/>
    <lineage>
        <taxon>unclassified sequences</taxon>
        <taxon>metagenomes</taxon>
        <taxon>ecological metagenomes</taxon>
    </lineage>
</organism>
<dbReference type="AlphaFoldDB" id="A0A0W8G0T3"/>
<dbReference type="EMBL" id="LNQE01000410">
    <property type="protein sequence ID" value="KUG26763.1"/>
    <property type="molecule type" value="Genomic_DNA"/>
</dbReference>
<dbReference type="Pfam" id="PF06074">
    <property type="entry name" value="Portal_Mu"/>
    <property type="match status" value="1"/>
</dbReference>
<proteinExistence type="predicted"/>
<name>A0A0W8G0T3_9ZZZZ</name>
<comment type="caution">
    <text evidence="1">The sequence shown here is derived from an EMBL/GenBank/DDBJ whole genome shotgun (WGS) entry which is preliminary data.</text>
</comment>
<gene>
    <name evidence="1" type="ORF">ASZ90_003392</name>
</gene>
<evidence type="ECO:0008006" key="2">
    <source>
        <dbReference type="Google" id="ProtNLM"/>
    </source>
</evidence>
<protein>
    <recommendedName>
        <fullName evidence="2">DUF935 family protein</fullName>
    </recommendedName>
</protein>
<sequence length="359" mass="41960">MMPVNIKQLTKEYATRRKLSDFKSLMGILPDPNKILQQNNYDYEIFRDLLTDPHLSAAIQQRKMQILQMQIEIAGTSEQVKRGKKVLNRISTFKFINECLDALLYGFSAMEVIYEYDEFANELIITDVSEKPQEWFIFDQRNEIKLRKKDRGMYLFEAGVSLPDFKFIIIRNQPSYENPYGEKLLANVYWPVTFKCAAVEYWQDRVERYGLPFLEGEYPSTASDEDIKKFEERIEDMLESNILIKEEGYKLSFREPVKYDLGKIFEYIANFHNTEISKAILSETLTIQLDSSGSYKVADIHREMLRMLGTADKRLVELAINRLLQFDMFLNFGEVEAATVKLNEAKDETERGNIVEIVG</sequence>
<dbReference type="InterPro" id="IPR009279">
    <property type="entry name" value="Portal_Mu"/>
</dbReference>